<feature type="region of interest" description="Disordered" evidence="1">
    <location>
        <begin position="1"/>
        <end position="33"/>
    </location>
</feature>
<dbReference type="RefSeq" id="WP_186405744.1">
    <property type="nucleotide sequence ID" value="NZ_FLQX01000026.1"/>
</dbReference>
<keyword evidence="3" id="KW-1185">Reference proteome</keyword>
<accession>A0A1A8XHV0</accession>
<evidence type="ECO:0000313" key="2">
    <source>
        <dbReference type="EMBL" id="SBT03942.1"/>
    </source>
</evidence>
<dbReference type="STRING" id="1860102.ACCAA_1210002"/>
<dbReference type="Proteomes" id="UP000199169">
    <property type="component" value="Unassembled WGS sequence"/>
</dbReference>
<name>A0A1A8XHV0_9PROT</name>
<evidence type="ECO:0000313" key="3">
    <source>
        <dbReference type="Proteomes" id="UP000199169"/>
    </source>
</evidence>
<feature type="compositionally biased region" description="Basic and acidic residues" evidence="1">
    <location>
        <begin position="24"/>
        <end position="33"/>
    </location>
</feature>
<sequence>MTDPLVTVTKPGRPLQGKRPMTGSERKRAQRMRDRRTVIDAIGNEMNAPLRALLDLLGRVEASEPARHSARRAWLAFGQRYGFVTITPQGDLIENQAAKPHHEG</sequence>
<gene>
    <name evidence="2" type="ORF">ACCAA_1210002</name>
</gene>
<reference evidence="2 3" key="1">
    <citation type="submission" date="2016-06" db="EMBL/GenBank/DDBJ databases">
        <authorList>
            <person name="Kjaerup R.B."/>
            <person name="Dalgaard T.S."/>
            <person name="Juul-Madsen H.R."/>
        </authorList>
    </citation>
    <scope>NUCLEOTIDE SEQUENCE [LARGE SCALE GENOMIC DNA]</scope>
    <source>
        <strain evidence="2">3</strain>
    </source>
</reference>
<dbReference type="AlphaFoldDB" id="A0A1A8XHV0"/>
<dbReference type="EMBL" id="FLQX01000026">
    <property type="protein sequence ID" value="SBT03942.1"/>
    <property type="molecule type" value="Genomic_DNA"/>
</dbReference>
<evidence type="ECO:0000256" key="1">
    <source>
        <dbReference type="SAM" id="MobiDB-lite"/>
    </source>
</evidence>
<organism evidence="2 3">
    <name type="scientific">Candidatus Accumulibacter aalborgensis</name>
    <dbReference type="NCBI Taxonomy" id="1860102"/>
    <lineage>
        <taxon>Bacteria</taxon>
        <taxon>Pseudomonadati</taxon>
        <taxon>Pseudomonadota</taxon>
        <taxon>Betaproteobacteria</taxon>
        <taxon>Candidatus Accumulibacter</taxon>
    </lineage>
</organism>
<proteinExistence type="predicted"/>
<protein>
    <submittedName>
        <fullName evidence="2">Uncharacterized protein</fullName>
    </submittedName>
</protein>